<dbReference type="PANTHER" id="PTHR43038">
    <property type="entry name" value="ATP-BINDING CASSETTE, SUB-FAMILY H, MEMBER 1"/>
    <property type="match status" value="1"/>
</dbReference>
<dbReference type="PROSITE" id="PS50893">
    <property type="entry name" value="ABC_TRANSPORTER_2"/>
    <property type="match status" value="1"/>
</dbReference>
<protein>
    <recommendedName>
        <fullName evidence="9">ABC transporter domain-containing protein</fullName>
    </recommendedName>
</protein>
<keyword evidence="3" id="KW-0547">Nucleotide-binding</keyword>
<feature type="transmembrane region" description="Helical" evidence="8">
    <location>
        <begin position="326"/>
        <end position="344"/>
    </location>
</feature>
<evidence type="ECO:0000313" key="10">
    <source>
        <dbReference type="EnsemblMetazoa" id="tetur30g00890.1"/>
    </source>
</evidence>
<dbReference type="InterPro" id="IPR027417">
    <property type="entry name" value="P-loop_NTPase"/>
</dbReference>
<evidence type="ECO:0000256" key="5">
    <source>
        <dbReference type="ARBA" id="ARBA00022989"/>
    </source>
</evidence>
<dbReference type="PANTHER" id="PTHR43038:SF3">
    <property type="entry name" value="ABC TRANSPORTER G FAMILY MEMBER 20 ISOFORM X1"/>
    <property type="match status" value="1"/>
</dbReference>
<dbReference type="InterPro" id="IPR017871">
    <property type="entry name" value="ABC_transporter-like_CS"/>
</dbReference>
<keyword evidence="6 8" id="KW-0472">Membrane</keyword>
<comment type="subcellular location">
    <subcellularLocation>
        <location evidence="1">Membrane</location>
        <topology evidence="1">Multi-pass membrane protein</topology>
    </subcellularLocation>
</comment>
<evidence type="ECO:0000313" key="11">
    <source>
        <dbReference type="Proteomes" id="UP000015104"/>
    </source>
</evidence>
<dbReference type="Gene3D" id="3.40.50.300">
    <property type="entry name" value="P-loop containing nucleotide triphosphate hydrolases"/>
    <property type="match status" value="1"/>
</dbReference>
<reference evidence="11" key="1">
    <citation type="submission" date="2011-08" db="EMBL/GenBank/DDBJ databases">
        <authorList>
            <person name="Rombauts S."/>
        </authorList>
    </citation>
    <scope>NUCLEOTIDE SEQUENCE</scope>
    <source>
        <strain evidence="11">London</strain>
    </source>
</reference>
<dbReference type="Pfam" id="PF12698">
    <property type="entry name" value="ABC2_membrane_3"/>
    <property type="match status" value="1"/>
</dbReference>
<keyword evidence="4" id="KW-0067">ATP-binding</keyword>
<accession>T1L0J1</accession>
<reference evidence="10" key="2">
    <citation type="submission" date="2015-06" db="UniProtKB">
        <authorList>
            <consortium name="EnsemblMetazoa"/>
        </authorList>
    </citation>
    <scope>IDENTIFICATION</scope>
</reference>
<feature type="transmembrane region" description="Helical" evidence="8">
    <location>
        <begin position="605"/>
        <end position="631"/>
    </location>
</feature>
<evidence type="ECO:0000256" key="7">
    <source>
        <dbReference type="SAM" id="MobiDB-lite"/>
    </source>
</evidence>
<evidence type="ECO:0000256" key="8">
    <source>
        <dbReference type="SAM" id="Phobius"/>
    </source>
</evidence>
<evidence type="ECO:0000259" key="9">
    <source>
        <dbReference type="PROSITE" id="PS50893"/>
    </source>
</evidence>
<sequence length="721" mass="80422">MIPQGTGGIVESKSIAAVKARNVVYIRSAHQTILNDLNLLVPSGSVYGLIGPSGCGKTSFLRVLVGYKKPTSGCIQVFGLEPGSPGLGIPGPNIGYMPQDVALNSDLTIIEMLVYFGHIHGLSNGEMIKRIKSLLALLELPSGDRLIGDLSGGQQRRVSFACTVLHRPKLLILDEPTVGVDPLLREKMWSYINYLTSTFGATVIITTHYIEETRRADVVGFMRKGRILEEDNPSRIITKYNTSSLEETFACLCREDKMRKALSIPSVHNNNNVTESNSVESFNHSSSSPSSSTWSLSSMFTNSDYWRIQKAVMNRIFLRFYKMKPAFYGSGLILFFIITIYGLFYGRTPRGLRLGLINDEKPANQSLLFLQSINPAHLNIRPYQSLDLAIDSTKKGIIHGFIHIGANFSATIRSKLVPFDDNNGYYYANGSIVNRLSQQLNSSLITFHGDHTNIVLVITIFRYLLSAYREFTLKAAHQLALNPKLTDLPIQLGDIIYGPPDLVNPANDADRIEQLMNNNDDIFGVYQFILPVFTVYLVFVHSVNFSLFSLMREKLDNMFERNYAAGITTNQLLIGHFVVYFVTTGVHVVTLFLFLLYILKVPCQGSIVLACFILLLQVASGITSTFICALFSSGIGNMFIFTTGFMLACMFVGGVLWPYEALPYYMRSFRYFTPFSTSPEAFIGVMVKGLSFTHPTVYLNLVAPFIYFIITSLISFSAFSY</sequence>
<dbReference type="OrthoDB" id="6150516at2759"/>
<dbReference type="GO" id="GO:0140359">
    <property type="term" value="F:ABC-type transporter activity"/>
    <property type="evidence" value="ECO:0007669"/>
    <property type="project" value="InterPro"/>
</dbReference>
<keyword evidence="11" id="KW-1185">Reference proteome</keyword>
<feature type="transmembrane region" description="Helical" evidence="8">
    <location>
        <begin position="572"/>
        <end position="599"/>
    </location>
</feature>
<keyword evidence="5 8" id="KW-1133">Transmembrane helix</keyword>
<dbReference type="Proteomes" id="UP000015104">
    <property type="component" value="Unassembled WGS sequence"/>
</dbReference>
<feature type="region of interest" description="Disordered" evidence="7">
    <location>
        <begin position="275"/>
        <end position="295"/>
    </location>
</feature>
<dbReference type="AlphaFoldDB" id="T1L0J1"/>
<feature type="transmembrane region" description="Helical" evidence="8">
    <location>
        <begin position="697"/>
        <end position="719"/>
    </location>
</feature>
<dbReference type="SMART" id="SM00382">
    <property type="entry name" value="AAA"/>
    <property type="match status" value="1"/>
</dbReference>
<dbReference type="HOGENOM" id="CLU_014367_1_0_1"/>
<proteinExistence type="predicted"/>
<evidence type="ECO:0000256" key="2">
    <source>
        <dbReference type="ARBA" id="ARBA00022692"/>
    </source>
</evidence>
<evidence type="ECO:0000256" key="6">
    <source>
        <dbReference type="ARBA" id="ARBA00023136"/>
    </source>
</evidence>
<feature type="transmembrane region" description="Helical" evidence="8">
    <location>
        <begin position="525"/>
        <end position="551"/>
    </location>
</feature>
<dbReference type="GO" id="GO:0016020">
    <property type="term" value="C:membrane"/>
    <property type="evidence" value="ECO:0007669"/>
    <property type="project" value="UniProtKB-SubCell"/>
</dbReference>
<dbReference type="eggNOG" id="KOG0059">
    <property type="taxonomic scope" value="Eukaryota"/>
</dbReference>
<dbReference type="EMBL" id="CAEY01000867">
    <property type="status" value="NOT_ANNOTATED_CDS"/>
    <property type="molecule type" value="Genomic_DNA"/>
</dbReference>
<organism evidence="10 11">
    <name type="scientific">Tetranychus urticae</name>
    <name type="common">Two-spotted spider mite</name>
    <dbReference type="NCBI Taxonomy" id="32264"/>
    <lineage>
        <taxon>Eukaryota</taxon>
        <taxon>Metazoa</taxon>
        <taxon>Ecdysozoa</taxon>
        <taxon>Arthropoda</taxon>
        <taxon>Chelicerata</taxon>
        <taxon>Arachnida</taxon>
        <taxon>Acari</taxon>
        <taxon>Acariformes</taxon>
        <taxon>Trombidiformes</taxon>
        <taxon>Prostigmata</taxon>
        <taxon>Eleutherengona</taxon>
        <taxon>Raphignathae</taxon>
        <taxon>Tetranychoidea</taxon>
        <taxon>Tetranychidae</taxon>
        <taxon>Tetranychus</taxon>
    </lineage>
</organism>
<dbReference type="CDD" id="cd03230">
    <property type="entry name" value="ABC_DR_subfamily_A"/>
    <property type="match status" value="1"/>
</dbReference>
<evidence type="ECO:0000256" key="4">
    <source>
        <dbReference type="ARBA" id="ARBA00022840"/>
    </source>
</evidence>
<dbReference type="InterPro" id="IPR013525">
    <property type="entry name" value="ABC2_TM"/>
</dbReference>
<dbReference type="KEGG" id="tut:107369205"/>
<feature type="domain" description="ABC transporter" evidence="9">
    <location>
        <begin position="18"/>
        <end position="249"/>
    </location>
</feature>
<dbReference type="EnsemblMetazoa" id="tetur30g00890.1">
    <property type="protein sequence ID" value="tetur30g00890.1"/>
    <property type="gene ID" value="tetur30g00890"/>
</dbReference>
<dbReference type="InterPro" id="IPR003593">
    <property type="entry name" value="AAA+_ATPase"/>
</dbReference>
<feature type="transmembrane region" description="Helical" evidence="8">
    <location>
        <begin position="638"/>
        <end position="659"/>
    </location>
</feature>
<keyword evidence="2 8" id="KW-0812">Transmembrane</keyword>
<dbReference type="InterPro" id="IPR003439">
    <property type="entry name" value="ABC_transporter-like_ATP-bd"/>
</dbReference>
<name>T1L0J1_TETUR</name>
<dbReference type="PROSITE" id="PS00211">
    <property type="entry name" value="ABC_TRANSPORTER_1"/>
    <property type="match status" value="1"/>
</dbReference>
<dbReference type="GO" id="GO:0016887">
    <property type="term" value="F:ATP hydrolysis activity"/>
    <property type="evidence" value="ECO:0007669"/>
    <property type="project" value="InterPro"/>
</dbReference>
<dbReference type="OMA" id="YCISFGQ"/>
<evidence type="ECO:0000256" key="1">
    <source>
        <dbReference type="ARBA" id="ARBA00004141"/>
    </source>
</evidence>
<dbReference type="SUPFAM" id="SSF52540">
    <property type="entry name" value="P-loop containing nucleoside triphosphate hydrolases"/>
    <property type="match status" value="1"/>
</dbReference>
<gene>
    <name evidence="10" type="primary">107369205</name>
</gene>
<dbReference type="GO" id="GO:0005524">
    <property type="term" value="F:ATP binding"/>
    <property type="evidence" value="ECO:0007669"/>
    <property type="project" value="UniProtKB-KW"/>
</dbReference>
<evidence type="ECO:0000256" key="3">
    <source>
        <dbReference type="ARBA" id="ARBA00022741"/>
    </source>
</evidence>
<dbReference type="Pfam" id="PF00005">
    <property type="entry name" value="ABC_tran"/>
    <property type="match status" value="1"/>
</dbReference>